<keyword evidence="3" id="KW-1185">Reference proteome</keyword>
<organism evidence="2 3">
    <name type="scientific">Micrococcus terreus</name>
    <dbReference type="NCBI Taxonomy" id="574650"/>
    <lineage>
        <taxon>Bacteria</taxon>
        <taxon>Bacillati</taxon>
        <taxon>Actinomycetota</taxon>
        <taxon>Actinomycetes</taxon>
        <taxon>Micrococcales</taxon>
        <taxon>Micrococcaceae</taxon>
        <taxon>Micrococcus</taxon>
    </lineage>
</organism>
<gene>
    <name evidence="2" type="ORF">SAMN04487966_104105</name>
</gene>
<protein>
    <submittedName>
        <fullName evidence="2">Alpha/beta hydrolase family protein</fullName>
    </submittedName>
</protein>
<dbReference type="EMBL" id="FPCG01000004">
    <property type="protein sequence ID" value="SFV22400.1"/>
    <property type="molecule type" value="Genomic_DNA"/>
</dbReference>
<reference evidence="2 3" key="1">
    <citation type="submission" date="2016-10" db="EMBL/GenBank/DDBJ databases">
        <authorList>
            <person name="de Groot N.N."/>
        </authorList>
    </citation>
    <scope>NUCLEOTIDE SEQUENCE [LARGE SCALE GENOMIC DNA]</scope>
    <source>
        <strain evidence="2 3">CGMCC 1.7054</strain>
    </source>
</reference>
<dbReference type="InterPro" id="IPR052920">
    <property type="entry name" value="DNA-binding_regulatory"/>
</dbReference>
<feature type="domain" description="AB hydrolase-1" evidence="1">
    <location>
        <begin position="202"/>
        <end position="414"/>
    </location>
</feature>
<keyword evidence="2" id="KW-0378">Hydrolase</keyword>
<dbReference type="Proteomes" id="UP000198881">
    <property type="component" value="Unassembled WGS sequence"/>
</dbReference>
<dbReference type="PANTHER" id="PTHR43358:SF4">
    <property type="entry name" value="ALPHA_BETA HYDROLASE FOLD-1 DOMAIN-CONTAINING PROTEIN"/>
    <property type="match status" value="1"/>
</dbReference>
<sequence length="440" mass="46685">MSSRAATSSGLSPLRAAVTQRIGRGVQKAAPTVKWSSLAAGAGVVAGSLAAGAVSGLAGVFARTVVTPVKTPAEDLEILAVVDGETGQEIILPATEETTVPGTYSLVFDGGASVARIGAVTSFDPRDGTVQRQVEQVYSGDITRAVRGRWTGFVYPDPRAAGYETEDVKIPVENGSAPAWLVRPEPLKDGSRRRPGEGAWAVMVHGRGTKRTEGIRAVSTARSLGMTSLMISYRNDGDAPAAPDGRYGLGTTEWQDVEAAVAYALDQGATEVVLFGWSMGGAVCLQLVDRSELAATAVAAMVLDGPVINWIDVLAHQAKANRLPEASGRLGQWLMSNKAGRWATGLAAPVDLKAMNWVARAEQLRVPTLILHSEDDDFVPLGPSVELAAKAPQLVSFVRFRQARHTREWNVDPEKWHRAVSIWLSAVLTSPRPGVPQLTS</sequence>
<dbReference type="Pfam" id="PF12697">
    <property type="entry name" value="Abhydrolase_6"/>
    <property type="match status" value="1"/>
</dbReference>
<dbReference type="Gene3D" id="3.40.50.1820">
    <property type="entry name" value="alpha/beta hydrolase"/>
    <property type="match status" value="1"/>
</dbReference>
<evidence type="ECO:0000259" key="1">
    <source>
        <dbReference type="Pfam" id="PF12697"/>
    </source>
</evidence>
<name>A0A1I7MKH0_9MICC</name>
<dbReference type="SUPFAM" id="SSF53474">
    <property type="entry name" value="alpha/beta-Hydrolases"/>
    <property type="match status" value="1"/>
</dbReference>
<dbReference type="GO" id="GO:0016787">
    <property type="term" value="F:hydrolase activity"/>
    <property type="evidence" value="ECO:0007669"/>
    <property type="project" value="UniProtKB-KW"/>
</dbReference>
<dbReference type="InterPro" id="IPR029058">
    <property type="entry name" value="AB_hydrolase_fold"/>
</dbReference>
<dbReference type="STRING" id="574650.SAMN04487966_104105"/>
<dbReference type="PANTHER" id="PTHR43358">
    <property type="entry name" value="ALPHA/BETA-HYDROLASE"/>
    <property type="match status" value="1"/>
</dbReference>
<dbReference type="InterPro" id="IPR000073">
    <property type="entry name" value="AB_hydrolase_1"/>
</dbReference>
<dbReference type="AlphaFoldDB" id="A0A1I7MKH0"/>
<dbReference type="OrthoDB" id="8111537at2"/>
<evidence type="ECO:0000313" key="2">
    <source>
        <dbReference type="EMBL" id="SFV22400.1"/>
    </source>
</evidence>
<proteinExistence type="predicted"/>
<dbReference type="RefSeq" id="WP_091696300.1">
    <property type="nucleotide sequence ID" value="NZ_FPCG01000004.1"/>
</dbReference>
<accession>A0A1I7MKH0</accession>
<evidence type="ECO:0000313" key="3">
    <source>
        <dbReference type="Proteomes" id="UP000198881"/>
    </source>
</evidence>